<feature type="domain" description="Calcineurin-like phosphoesterase" evidence="3">
    <location>
        <begin position="158"/>
        <end position="353"/>
    </location>
</feature>
<dbReference type="Pfam" id="PF00149">
    <property type="entry name" value="Metallophos"/>
    <property type="match status" value="1"/>
</dbReference>
<dbReference type="Gene3D" id="3.60.21.10">
    <property type="match status" value="1"/>
</dbReference>
<dbReference type="PANTHER" id="PTHR22953">
    <property type="entry name" value="ACID PHOSPHATASE RELATED"/>
    <property type="match status" value="1"/>
</dbReference>
<proteinExistence type="predicted"/>
<evidence type="ECO:0000313" key="5">
    <source>
        <dbReference type="EMBL" id="MDG3002486.1"/>
    </source>
</evidence>
<dbReference type="InterPro" id="IPR004843">
    <property type="entry name" value="Calcineurin-like_PHP"/>
</dbReference>
<feature type="domain" description="Purple acid phosphatase N-terminal" evidence="4">
    <location>
        <begin position="53"/>
        <end position="149"/>
    </location>
</feature>
<dbReference type="GO" id="GO:0016787">
    <property type="term" value="F:hydrolase activity"/>
    <property type="evidence" value="ECO:0007669"/>
    <property type="project" value="UniProtKB-KW"/>
</dbReference>
<dbReference type="EMBL" id="JARRAG010000001">
    <property type="protein sequence ID" value="MDG3002486.1"/>
    <property type="molecule type" value="Genomic_DNA"/>
</dbReference>
<dbReference type="InterPro" id="IPR039331">
    <property type="entry name" value="PAPs-like"/>
</dbReference>
<dbReference type="InterPro" id="IPR029052">
    <property type="entry name" value="Metallo-depent_PP-like"/>
</dbReference>
<evidence type="ECO:0000259" key="3">
    <source>
        <dbReference type="Pfam" id="PF00149"/>
    </source>
</evidence>
<accession>A0ABT6F4Q7</accession>
<dbReference type="RefSeq" id="WP_277858850.1">
    <property type="nucleotide sequence ID" value="NZ_JARRAG010000001.1"/>
</dbReference>
<dbReference type="PANTHER" id="PTHR22953:SF153">
    <property type="entry name" value="PURPLE ACID PHOSPHATASE"/>
    <property type="match status" value="1"/>
</dbReference>
<reference evidence="5 6" key="1">
    <citation type="submission" date="2023-03" db="EMBL/GenBank/DDBJ databases">
        <title>Paludisphaera mucosa sp. nov. a novel planctomycete from northern fen.</title>
        <authorList>
            <person name="Ivanova A."/>
        </authorList>
    </citation>
    <scope>NUCLEOTIDE SEQUENCE [LARGE SCALE GENOMIC DNA]</scope>
    <source>
        <strain evidence="5 6">Pla2</strain>
    </source>
</reference>
<dbReference type="Proteomes" id="UP001216907">
    <property type="component" value="Unassembled WGS sequence"/>
</dbReference>
<evidence type="ECO:0000259" key="4">
    <source>
        <dbReference type="Pfam" id="PF16656"/>
    </source>
</evidence>
<dbReference type="InterPro" id="IPR008963">
    <property type="entry name" value="Purple_acid_Pase-like_N"/>
</dbReference>
<dbReference type="EC" id="3.1.-.-" evidence="5"/>
<keyword evidence="6" id="KW-1185">Reference proteome</keyword>
<dbReference type="SUPFAM" id="SSF56300">
    <property type="entry name" value="Metallo-dependent phosphatases"/>
    <property type="match status" value="1"/>
</dbReference>
<protein>
    <submittedName>
        <fullName evidence="5">Metallophosphoesterase family protein</fullName>
        <ecNumber evidence="5">3.1.-.-</ecNumber>
    </submittedName>
</protein>
<name>A0ABT6F4Q7_9BACT</name>
<evidence type="ECO:0000313" key="6">
    <source>
        <dbReference type="Proteomes" id="UP001216907"/>
    </source>
</evidence>
<sequence length="469" mass="51874">MTATRPRLRSLMLTAIACITPAAWAQAPVPAPLAAPRTKPVAAADAHRPTPIPDRIVRTIAADPARTIAVSWRTDASVAAGLAQIAAAEPGPRFPERAKTVSAASQTLATNLNSARFHSVVFRDLSPSTAYVYRVGDGVDWSEWYQVRTASDKPEPFRFLYFGDAQNDIKSMWSRVIRRAYADAPDAAFMVHAGDLVNRGWDDALWGEWFAAGGWVDGMVANVPSPGNHEYERPRLPDGKVDPNAKALFTPHWRAQFALPENGPPGLEEAAYFFDYQGVRVVSLNSNEAHREQAEWLDRVLAENPQTWTIVTFHHPIYSPAKNRDNPELRALWQPVFDRRKVDLVLQGHDHTYARTGLKAFENVPEGANTRDDPTATAGTVYVVSVAGPKMYVLDPEHWMRRAGEDVQLYQVIAVDGGVLRYEARTALGDPYDAFELHKQPDGRPNRLVDRVPATPEIRRAVPKAAAAG</sequence>
<gene>
    <name evidence="5" type="ORF">PZE19_01690</name>
</gene>
<comment type="caution">
    <text evidence="5">The sequence shown here is derived from an EMBL/GenBank/DDBJ whole genome shotgun (WGS) entry which is preliminary data.</text>
</comment>
<feature type="chain" id="PRO_5045210530" evidence="2">
    <location>
        <begin position="26"/>
        <end position="469"/>
    </location>
</feature>
<evidence type="ECO:0000256" key="1">
    <source>
        <dbReference type="ARBA" id="ARBA00022729"/>
    </source>
</evidence>
<dbReference type="Gene3D" id="2.60.40.380">
    <property type="entry name" value="Purple acid phosphatase-like, N-terminal"/>
    <property type="match status" value="1"/>
</dbReference>
<organism evidence="5 6">
    <name type="scientific">Paludisphaera mucosa</name>
    <dbReference type="NCBI Taxonomy" id="3030827"/>
    <lineage>
        <taxon>Bacteria</taxon>
        <taxon>Pseudomonadati</taxon>
        <taxon>Planctomycetota</taxon>
        <taxon>Planctomycetia</taxon>
        <taxon>Isosphaerales</taxon>
        <taxon>Isosphaeraceae</taxon>
        <taxon>Paludisphaera</taxon>
    </lineage>
</organism>
<dbReference type="InterPro" id="IPR015914">
    <property type="entry name" value="PAPs_N"/>
</dbReference>
<keyword evidence="1 2" id="KW-0732">Signal</keyword>
<keyword evidence="5" id="KW-0378">Hydrolase</keyword>
<dbReference type="SUPFAM" id="SSF49363">
    <property type="entry name" value="Purple acid phosphatase, N-terminal domain"/>
    <property type="match status" value="1"/>
</dbReference>
<evidence type="ECO:0000256" key="2">
    <source>
        <dbReference type="SAM" id="SignalP"/>
    </source>
</evidence>
<feature type="signal peptide" evidence="2">
    <location>
        <begin position="1"/>
        <end position="25"/>
    </location>
</feature>
<dbReference type="Pfam" id="PF16656">
    <property type="entry name" value="Pur_ac_phosph_N"/>
    <property type="match status" value="1"/>
</dbReference>